<comment type="caution">
    <text evidence="3">The sequence shown here is derived from an EMBL/GenBank/DDBJ whole genome shotgun (WGS) entry which is preliminary data.</text>
</comment>
<dbReference type="Gene3D" id="2.160.20.120">
    <property type="match status" value="1"/>
</dbReference>
<protein>
    <submittedName>
        <fullName evidence="3">GIN domain-containing protein</fullName>
    </submittedName>
</protein>
<dbReference type="InterPro" id="IPR021255">
    <property type="entry name" value="DUF2807"/>
</dbReference>
<evidence type="ECO:0000313" key="3">
    <source>
        <dbReference type="EMBL" id="MFD0749103.1"/>
    </source>
</evidence>
<evidence type="ECO:0000259" key="2">
    <source>
        <dbReference type="Pfam" id="PF10988"/>
    </source>
</evidence>
<dbReference type="Pfam" id="PF10988">
    <property type="entry name" value="DUF2807"/>
    <property type="match status" value="1"/>
</dbReference>
<dbReference type="RefSeq" id="WP_377097176.1">
    <property type="nucleotide sequence ID" value="NZ_JBHTHU010000001.1"/>
</dbReference>
<feature type="domain" description="Putative auto-transporter adhesin head GIN" evidence="2">
    <location>
        <begin position="42"/>
        <end position="181"/>
    </location>
</feature>
<gene>
    <name evidence="3" type="ORF">ACFQZS_03050</name>
</gene>
<feature type="signal peptide" evidence="1">
    <location>
        <begin position="1"/>
        <end position="24"/>
    </location>
</feature>
<evidence type="ECO:0000256" key="1">
    <source>
        <dbReference type="SAM" id="SignalP"/>
    </source>
</evidence>
<dbReference type="EMBL" id="JBHTHU010000001">
    <property type="protein sequence ID" value="MFD0749103.1"/>
    <property type="molecule type" value="Genomic_DNA"/>
</dbReference>
<accession>A0ABW2YUL2</accession>
<feature type="chain" id="PRO_5045732596" evidence="1">
    <location>
        <begin position="25"/>
        <end position="205"/>
    </location>
</feature>
<keyword evidence="1" id="KW-0732">Signal</keyword>
<evidence type="ECO:0000313" key="4">
    <source>
        <dbReference type="Proteomes" id="UP001596958"/>
    </source>
</evidence>
<name>A0ABW2YUL2_9SPHI</name>
<keyword evidence="4" id="KW-1185">Reference proteome</keyword>
<dbReference type="Proteomes" id="UP001596958">
    <property type="component" value="Unassembled WGS sequence"/>
</dbReference>
<proteinExistence type="predicted"/>
<organism evidence="3 4">
    <name type="scientific">Mucilaginibacter calamicampi</name>
    <dbReference type="NCBI Taxonomy" id="1302352"/>
    <lineage>
        <taxon>Bacteria</taxon>
        <taxon>Pseudomonadati</taxon>
        <taxon>Bacteroidota</taxon>
        <taxon>Sphingobacteriia</taxon>
        <taxon>Sphingobacteriales</taxon>
        <taxon>Sphingobacteriaceae</taxon>
        <taxon>Mucilaginibacter</taxon>
    </lineage>
</organism>
<sequence>MKTKFSTIIAAIVLLISSTTYAFASTKADGGAVTLTEVGSISKIEASGNVEVYITNGKQDGVKVYNDYYGDNALVQNEDGVLRIASYKTDALIVIVTVTDLRAITANDNAIIKSYNNKLSALSLNIKLNDNAIASLDVDAVAANIAVNDQAQATLSGMIENYHLDYSSTAAVNKDELEAYTSTEREIKASKFTIIEKGAVVTASL</sequence>
<reference evidence="4" key="1">
    <citation type="journal article" date="2019" name="Int. J. Syst. Evol. Microbiol.">
        <title>The Global Catalogue of Microorganisms (GCM) 10K type strain sequencing project: providing services to taxonomists for standard genome sequencing and annotation.</title>
        <authorList>
            <consortium name="The Broad Institute Genomics Platform"/>
            <consortium name="The Broad Institute Genome Sequencing Center for Infectious Disease"/>
            <person name="Wu L."/>
            <person name="Ma J."/>
        </authorList>
    </citation>
    <scope>NUCLEOTIDE SEQUENCE [LARGE SCALE GENOMIC DNA]</scope>
    <source>
        <strain evidence="4">CCUG 63418</strain>
    </source>
</reference>